<dbReference type="AlphaFoldDB" id="A0AAD7IBK5"/>
<name>A0AAD7IBK5_9AGAR</name>
<dbReference type="EMBL" id="JARJLG010000132">
    <property type="protein sequence ID" value="KAJ7739443.1"/>
    <property type="molecule type" value="Genomic_DNA"/>
</dbReference>
<evidence type="ECO:0000256" key="1">
    <source>
        <dbReference type="SAM" id="MobiDB-lite"/>
    </source>
</evidence>
<accession>A0AAD7IBK5</accession>
<dbReference type="Proteomes" id="UP001215280">
    <property type="component" value="Unassembled WGS sequence"/>
</dbReference>
<comment type="caution">
    <text evidence="2">The sequence shown here is derived from an EMBL/GenBank/DDBJ whole genome shotgun (WGS) entry which is preliminary data.</text>
</comment>
<reference evidence="2" key="1">
    <citation type="submission" date="2023-03" db="EMBL/GenBank/DDBJ databases">
        <title>Massive genome expansion in bonnet fungi (Mycena s.s.) driven by repeated elements and novel gene families across ecological guilds.</title>
        <authorList>
            <consortium name="Lawrence Berkeley National Laboratory"/>
            <person name="Harder C.B."/>
            <person name="Miyauchi S."/>
            <person name="Viragh M."/>
            <person name="Kuo A."/>
            <person name="Thoen E."/>
            <person name="Andreopoulos B."/>
            <person name="Lu D."/>
            <person name="Skrede I."/>
            <person name="Drula E."/>
            <person name="Henrissat B."/>
            <person name="Morin E."/>
            <person name="Kohler A."/>
            <person name="Barry K."/>
            <person name="LaButti K."/>
            <person name="Morin E."/>
            <person name="Salamov A."/>
            <person name="Lipzen A."/>
            <person name="Mereny Z."/>
            <person name="Hegedus B."/>
            <person name="Baldrian P."/>
            <person name="Stursova M."/>
            <person name="Weitz H."/>
            <person name="Taylor A."/>
            <person name="Grigoriev I.V."/>
            <person name="Nagy L.G."/>
            <person name="Martin F."/>
            <person name="Kauserud H."/>
        </authorList>
    </citation>
    <scope>NUCLEOTIDE SEQUENCE</scope>
    <source>
        <strain evidence="2">CBHHK188m</strain>
    </source>
</reference>
<sequence>MEVRTRAKVSKPPEGNKSENIQERNRDLPYRLVQPVGAAARTLPASESKTERRYLEESRRAYELKAPVQRDGLAGELLERINSTEVTGSPRRGKAATYPNAAAGEGTGTRVTYRDDQG</sequence>
<feature type="region of interest" description="Disordered" evidence="1">
    <location>
        <begin position="1"/>
        <end position="27"/>
    </location>
</feature>
<proteinExistence type="predicted"/>
<feature type="region of interest" description="Disordered" evidence="1">
    <location>
        <begin position="81"/>
        <end position="118"/>
    </location>
</feature>
<evidence type="ECO:0000313" key="3">
    <source>
        <dbReference type="Proteomes" id="UP001215280"/>
    </source>
</evidence>
<organism evidence="2 3">
    <name type="scientific">Mycena maculata</name>
    <dbReference type="NCBI Taxonomy" id="230809"/>
    <lineage>
        <taxon>Eukaryota</taxon>
        <taxon>Fungi</taxon>
        <taxon>Dikarya</taxon>
        <taxon>Basidiomycota</taxon>
        <taxon>Agaricomycotina</taxon>
        <taxon>Agaricomycetes</taxon>
        <taxon>Agaricomycetidae</taxon>
        <taxon>Agaricales</taxon>
        <taxon>Marasmiineae</taxon>
        <taxon>Mycenaceae</taxon>
        <taxon>Mycena</taxon>
    </lineage>
</organism>
<keyword evidence="3" id="KW-1185">Reference proteome</keyword>
<evidence type="ECO:0000313" key="2">
    <source>
        <dbReference type="EMBL" id="KAJ7739443.1"/>
    </source>
</evidence>
<gene>
    <name evidence="2" type="ORF">DFH07DRAFT_778720</name>
</gene>
<feature type="compositionally biased region" description="Basic and acidic residues" evidence="1">
    <location>
        <begin position="14"/>
        <end position="27"/>
    </location>
</feature>
<protein>
    <submittedName>
        <fullName evidence="2">Uncharacterized protein</fullName>
    </submittedName>
</protein>